<reference evidence="1" key="2">
    <citation type="submission" date="2011-04" db="EMBL/GenBank/DDBJ databases">
        <authorList>
            <person name="Genoscope - CEA"/>
        </authorList>
    </citation>
    <scope>NUCLEOTIDE SEQUENCE</scope>
    <source>
        <strain evidence="1">R229</strain>
    </source>
</reference>
<protein>
    <recommendedName>
        <fullName evidence="2">Winged helix-turn helix domain-containing protein</fullName>
    </recommendedName>
</protein>
<evidence type="ECO:0000313" key="1">
    <source>
        <dbReference type="EMBL" id="CCA79576.1"/>
    </source>
</evidence>
<name>G2ZKL3_9RALS</name>
<sequence>MRTVGLYLSRWGFTPQKPMQNADQKPTAAVKKSMEPDYAAMWSGTCDPSPELVPPRN</sequence>
<accession>G2ZKL3</accession>
<gene>
    <name evidence="1" type="ORF">BDB_70001</name>
</gene>
<evidence type="ECO:0008006" key="2">
    <source>
        <dbReference type="Google" id="ProtNLM"/>
    </source>
</evidence>
<organism evidence="1">
    <name type="scientific">blood disease bacterium R229</name>
    <dbReference type="NCBI Taxonomy" id="741978"/>
    <lineage>
        <taxon>Bacteria</taxon>
        <taxon>Pseudomonadati</taxon>
        <taxon>Pseudomonadota</taxon>
        <taxon>Betaproteobacteria</taxon>
        <taxon>Burkholderiales</taxon>
        <taxon>Burkholderiaceae</taxon>
        <taxon>Ralstonia</taxon>
        <taxon>Ralstonia solanacearum species complex</taxon>
    </lineage>
</organism>
<reference evidence="1" key="1">
    <citation type="journal article" date="2011" name="PLoS ONE">
        <title>Ralstonia syzygii, the Blood Disease Bacterium and some Asian R. solanacearum strains form a single genomic species despite divergent lifestyles.</title>
        <authorList>
            <person name="Remenant B."/>
            <person name="de Cambiaire J.C."/>
            <person name="Cellier G."/>
            <person name="Jacobs J.M."/>
            <person name="Mangenot S."/>
            <person name="Barbe V."/>
            <person name="Lajus A."/>
            <person name="Vallenet D."/>
            <person name="Medigue C."/>
            <person name="Fegan M."/>
            <person name="Allen C."/>
            <person name="Prior P."/>
        </authorList>
    </citation>
    <scope>NUCLEOTIDE SEQUENCE</scope>
    <source>
        <strain evidence="1">R229</strain>
    </source>
</reference>
<proteinExistence type="predicted"/>
<dbReference type="EMBL" id="FR854063">
    <property type="protein sequence ID" value="CCA79576.1"/>
    <property type="molecule type" value="Genomic_DNA"/>
</dbReference>
<dbReference type="AlphaFoldDB" id="G2ZKL3"/>